<dbReference type="EMBL" id="CAVLGL010000035">
    <property type="protein sequence ID" value="CAK1581784.1"/>
    <property type="molecule type" value="Genomic_DNA"/>
</dbReference>
<gene>
    <name evidence="7" type="ORF">PARMNEM_LOCUS3408</name>
</gene>
<dbReference type="Proteomes" id="UP001314205">
    <property type="component" value="Unassembled WGS sequence"/>
</dbReference>
<sequence>MESNVINFYEILQCDRNASAEELKRSYQRLVLTFHPDKKITSNNHESFLNIQKAWSVLRDPHSRKQYDALLSCEEHKELLLYDTVSVLDMDYDNSSSIYSYQCRCGGNYSVCASELKPPEIVIECDECSFSIQVIVPT</sequence>
<feature type="domain" description="J" evidence="5">
    <location>
        <begin position="7"/>
        <end position="71"/>
    </location>
</feature>
<reference evidence="7 8" key="1">
    <citation type="submission" date="2023-11" db="EMBL/GenBank/DDBJ databases">
        <authorList>
            <person name="Hedman E."/>
            <person name="Englund M."/>
            <person name="Stromberg M."/>
            <person name="Nyberg Akerstrom W."/>
            <person name="Nylinder S."/>
            <person name="Jareborg N."/>
            <person name="Kallberg Y."/>
            <person name="Kronander E."/>
        </authorList>
    </citation>
    <scope>NUCLEOTIDE SEQUENCE [LARGE SCALE GENOMIC DNA]</scope>
</reference>
<evidence type="ECO:0000256" key="2">
    <source>
        <dbReference type="ARBA" id="ARBA00022723"/>
    </source>
</evidence>
<protein>
    <recommendedName>
        <fullName evidence="9">DPH4 homolog</fullName>
    </recommendedName>
</protein>
<dbReference type="SUPFAM" id="SSF144217">
    <property type="entry name" value="CSL zinc finger"/>
    <property type="match status" value="1"/>
</dbReference>
<dbReference type="GO" id="GO:0001671">
    <property type="term" value="F:ATPase activator activity"/>
    <property type="evidence" value="ECO:0007669"/>
    <property type="project" value="TreeGrafter"/>
</dbReference>
<evidence type="ECO:0000313" key="8">
    <source>
        <dbReference type="Proteomes" id="UP001314205"/>
    </source>
</evidence>
<comment type="caution">
    <text evidence="7">The sequence shown here is derived from an EMBL/GenBank/DDBJ whole genome shotgun (WGS) entry which is preliminary data.</text>
</comment>
<comment type="similarity">
    <text evidence="1">Belongs to the DPH4 family.</text>
</comment>
<dbReference type="GO" id="GO:0008198">
    <property type="term" value="F:ferrous iron binding"/>
    <property type="evidence" value="ECO:0007669"/>
    <property type="project" value="TreeGrafter"/>
</dbReference>
<dbReference type="Gene3D" id="3.10.660.10">
    <property type="entry name" value="DPH Zinc finger"/>
    <property type="match status" value="1"/>
</dbReference>
<evidence type="ECO:0000256" key="4">
    <source>
        <dbReference type="ARBA" id="ARBA00023004"/>
    </source>
</evidence>
<organism evidence="7 8">
    <name type="scientific">Parnassius mnemosyne</name>
    <name type="common">clouded apollo</name>
    <dbReference type="NCBI Taxonomy" id="213953"/>
    <lineage>
        <taxon>Eukaryota</taxon>
        <taxon>Metazoa</taxon>
        <taxon>Ecdysozoa</taxon>
        <taxon>Arthropoda</taxon>
        <taxon>Hexapoda</taxon>
        <taxon>Insecta</taxon>
        <taxon>Pterygota</taxon>
        <taxon>Neoptera</taxon>
        <taxon>Endopterygota</taxon>
        <taxon>Lepidoptera</taxon>
        <taxon>Glossata</taxon>
        <taxon>Ditrysia</taxon>
        <taxon>Papilionoidea</taxon>
        <taxon>Papilionidae</taxon>
        <taxon>Parnassiinae</taxon>
        <taxon>Parnassini</taxon>
        <taxon>Parnassius</taxon>
        <taxon>Driopa</taxon>
    </lineage>
</organism>
<dbReference type="Gene3D" id="1.10.287.110">
    <property type="entry name" value="DnaJ domain"/>
    <property type="match status" value="1"/>
</dbReference>
<evidence type="ECO:0000256" key="3">
    <source>
        <dbReference type="ARBA" id="ARBA00022833"/>
    </source>
</evidence>
<dbReference type="Pfam" id="PF05207">
    <property type="entry name" value="Zn_ribbon_CSL"/>
    <property type="match status" value="1"/>
</dbReference>
<dbReference type="SUPFAM" id="SSF46565">
    <property type="entry name" value="Chaperone J-domain"/>
    <property type="match status" value="1"/>
</dbReference>
<evidence type="ECO:0000259" key="6">
    <source>
        <dbReference type="PROSITE" id="PS51074"/>
    </source>
</evidence>
<dbReference type="PANTHER" id="PTHR45255">
    <property type="entry name" value="DNAJ HOMOLOG SUBFAMILY C MEMBER 24"/>
    <property type="match status" value="1"/>
</dbReference>
<keyword evidence="8" id="KW-1185">Reference proteome</keyword>
<dbReference type="CDD" id="cd06257">
    <property type="entry name" value="DnaJ"/>
    <property type="match status" value="1"/>
</dbReference>
<name>A0AAV1KIU9_9NEOP</name>
<dbReference type="PROSITE" id="PS51074">
    <property type="entry name" value="DPH_MB"/>
    <property type="match status" value="1"/>
</dbReference>
<dbReference type="PROSITE" id="PS50076">
    <property type="entry name" value="DNAJ_2"/>
    <property type="match status" value="1"/>
</dbReference>
<proteinExistence type="inferred from homology"/>
<dbReference type="InterPro" id="IPR001623">
    <property type="entry name" value="DnaJ_domain"/>
</dbReference>
<dbReference type="SMART" id="SM00271">
    <property type="entry name" value="DnaJ"/>
    <property type="match status" value="1"/>
</dbReference>
<dbReference type="PANTHER" id="PTHR45255:SF1">
    <property type="entry name" value="DNAJ HOMOLOG SUBFAMILY C MEMBER 24"/>
    <property type="match status" value="1"/>
</dbReference>
<evidence type="ECO:0008006" key="9">
    <source>
        <dbReference type="Google" id="ProtNLM"/>
    </source>
</evidence>
<dbReference type="Pfam" id="PF00226">
    <property type="entry name" value="DnaJ"/>
    <property type="match status" value="1"/>
</dbReference>
<keyword evidence="4" id="KW-0408">Iron</keyword>
<feature type="domain" description="DPH-type MB" evidence="6">
    <location>
        <begin position="81"/>
        <end position="137"/>
    </location>
</feature>
<evidence type="ECO:0000256" key="1">
    <source>
        <dbReference type="ARBA" id="ARBA00006169"/>
    </source>
</evidence>
<dbReference type="PRINTS" id="PR00625">
    <property type="entry name" value="JDOMAIN"/>
</dbReference>
<dbReference type="InterPro" id="IPR007872">
    <property type="entry name" value="DPH_MB_dom"/>
</dbReference>
<evidence type="ECO:0000313" key="7">
    <source>
        <dbReference type="EMBL" id="CAK1581784.1"/>
    </source>
</evidence>
<dbReference type="InterPro" id="IPR036869">
    <property type="entry name" value="J_dom_sf"/>
</dbReference>
<keyword evidence="2" id="KW-0479">Metal-binding</keyword>
<dbReference type="AlphaFoldDB" id="A0AAV1KIU9"/>
<accession>A0AAV1KIU9</accession>
<evidence type="ECO:0000259" key="5">
    <source>
        <dbReference type="PROSITE" id="PS50076"/>
    </source>
</evidence>
<dbReference type="InterPro" id="IPR036671">
    <property type="entry name" value="DPH_MB_sf"/>
</dbReference>
<keyword evidence="3" id="KW-0862">Zinc</keyword>